<gene>
    <name evidence="2" type="ORF">SBRCBS47491_006658</name>
</gene>
<feature type="compositionally biased region" description="Polar residues" evidence="1">
    <location>
        <begin position="317"/>
        <end position="333"/>
    </location>
</feature>
<evidence type="ECO:0008006" key="4">
    <source>
        <dbReference type="Google" id="ProtNLM"/>
    </source>
</evidence>
<dbReference type="PANTHER" id="PTHR11937">
    <property type="entry name" value="ACTIN"/>
    <property type="match status" value="1"/>
</dbReference>
<evidence type="ECO:0000256" key="1">
    <source>
        <dbReference type="SAM" id="MobiDB-lite"/>
    </source>
</evidence>
<reference evidence="2 3" key="1">
    <citation type="submission" date="2024-01" db="EMBL/GenBank/DDBJ databases">
        <authorList>
            <person name="Allen C."/>
            <person name="Tagirdzhanova G."/>
        </authorList>
    </citation>
    <scope>NUCLEOTIDE SEQUENCE [LARGE SCALE GENOMIC DNA]</scope>
</reference>
<accession>A0ABP0C6S5</accession>
<feature type="compositionally biased region" description="Basic residues" evidence="1">
    <location>
        <begin position="448"/>
        <end position="457"/>
    </location>
</feature>
<name>A0ABP0C6S5_9PEZI</name>
<feature type="region of interest" description="Disordered" evidence="1">
    <location>
        <begin position="296"/>
        <end position="333"/>
    </location>
</feature>
<feature type="compositionally biased region" description="Low complexity" evidence="1">
    <location>
        <begin position="20"/>
        <end position="60"/>
    </location>
</feature>
<organism evidence="2 3">
    <name type="scientific">Sporothrix bragantina</name>
    <dbReference type="NCBI Taxonomy" id="671064"/>
    <lineage>
        <taxon>Eukaryota</taxon>
        <taxon>Fungi</taxon>
        <taxon>Dikarya</taxon>
        <taxon>Ascomycota</taxon>
        <taxon>Pezizomycotina</taxon>
        <taxon>Sordariomycetes</taxon>
        <taxon>Sordariomycetidae</taxon>
        <taxon>Ophiostomatales</taxon>
        <taxon>Ophiostomataceae</taxon>
        <taxon>Sporothrix</taxon>
    </lineage>
</organism>
<dbReference type="EMBL" id="CAWUHC010000067">
    <property type="protein sequence ID" value="CAK7227704.1"/>
    <property type="molecule type" value="Genomic_DNA"/>
</dbReference>
<evidence type="ECO:0000313" key="3">
    <source>
        <dbReference type="Proteomes" id="UP001642406"/>
    </source>
</evidence>
<dbReference type="SUPFAM" id="SSF53067">
    <property type="entry name" value="Actin-like ATPase domain"/>
    <property type="match status" value="1"/>
</dbReference>
<feature type="region of interest" description="Disordered" evidence="1">
    <location>
        <begin position="448"/>
        <end position="487"/>
    </location>
</feature>
<dbReference type="Proteomes" id="UP001642406">
    <property type="component" value="Unassembled WGS sequence"/>
</dbReference>
<dbReference type="InterPro" id="IPR043129">
    <property type="entry name" value="ATPase_NBD"/>
</dbReference>
<proteinExistence type="predicted"/>
<evidence type="ECO:0000313" key="2">
    <source>
        <dbReference type="EMBL" id="CAK7227704.1"/>
    </source>
</evidence>
<dbReference type="SMART" id="SM00268">
    <property type="entry name" value="ACTIN"/>
    <property type="match status" value="1"/>
</dbReference>
<feature type="region of interest" description="Disordered" evidence="1">
    <location>
        <begin position="20"/>
        <end position="68"/>
    </location>
</feature>
<keyword evidence="3" id="KW-1185">Reference proteome</keyword>
<sequence>MASNASPALPHRTVSTIRTSVSAGSSVGSAGAAASSYKTGGQAAPTTPGGGPHTPMRTTPSAFSSPSTLRAEEETIVIELGARHLRIGLAGDVVCRGTVAFGPEQQRRVGDLRVWQEDYHQDWRRAGEDGAGRTWDTAYELWQMDVRNIDTGLISDKLERALREAFTNVSLLSAPVAAAVAAGLRSALVIDLGWAETVVTSVYEYREVSSTRSVRAGRMLVQAMHDLLAGIMDPQYVGKDAKGAPVAASPSAYASREHLLSFAECEDVMKRLVWCRQTESGPSKDNARPVAVALPTDGGLATVAETDEDQEDGYSTRPGTSSSRANGSRTTSVPLQSCMPSRTLKLSFDQLAEPCETTFFGGTGEGLDILASWDDEELPVPLLIFRHLANLPIDVRAVCMARIILVGGCTGVLGLRARIFDEVARLIAEQGWDGVRGKGFDQYKANTKLHQKKKAQMSKKQGNDDGGDEGSLVSPTSSAGSGESGDAVWHDAANAKPELDPVEEELRKMRARSDSTAPAVPGGQPLVQGHINGHMRAAETLGAWSGASLLAQLRVPALSVVDKEQWAQQGGVWGAVRPSDVDAKLQMQRQSMGHGGLLRSVVGSGSGGTMGSGAASWTLGPWGVV</sequence>
<protein>
    <recommendedName>
        <fullName evidence="4">Actin-related protein</fullName>
    </recommendedName>
</protein>
<comment type="caution">
    <text evidence="2">The sequence shown here is derived from an EMBL/GenBank/DDBJ whole genome shotgun (WGS) entry which is preliminary data.</text>
</comment>
<dbReference type="InterPro" id="IPR004000">
    <property type="entry name" value="Actin"/>
</dbReference>